<accession>A0A481Z717</accession>
<organism evidence="1">
    <name type="scientific">Pithovirus LCPAC201</name>
    <dbReference type="NCBI Taxonomy" id="2506591"/>
    <lineage>
        <taxon>Viruses</taxon>
        <taxon>Pithoviruses</taxon>
    </lineage>
</organism>
<reference evidence="1" key="1">
    <citation type="journal article" date="2019" name="MBio">
        <title>Virus Genomes from Deep Sea Sediments Expand the Ocean Megavirome and Support Independent Origins of Viral Gigantism.</title>
        <authorList>
            <person name="Backstrom D."/>
            <person name="Yutin N."/>
            <person name="Jorgensen S.L."/>
            <person name="Dharamshi J."/>
            <person name="Homa F."/>
            <person name="Zaremba-Niedwiedzka K."/>
            <person name="Spang A."/>
            <person name="Wolf Y.I."/>
            <person name="Koonin E.V."/>
            <person name="Ettema T.J."/>
        </authorList>
    </citation>
    <scope>NUCLEOTIDE SEQUENCE</scope>
</reference>
<name>A0A481Z717_9VIRU</name>
<gene>
    <name evidence="1" type="ORF">LCPAC201_01810</name>
</gene>
<proteinExistence type="predicted"/>
<evidence type="ECO:0000313" key="1">
    <source>
        <dbReference type="EMBL" id="QBK90880.1"/>
    </source>
</evidence>
<dbReference type="EMBL" id="MK500501">
    <property type="protein sequence ID" value="QBK90880.1"/>
    <property type="molecule type" value="Genomic_DNA"/>
</dbReference>
<sequence length="433" mass="50409">MAKLNKHHIFNFCYPTPSEPEELEELVDLIINPSDLLPDFREFRVLTLSVSIPSDFHRMVKEVLFVLPIIKTTAKYSGKIYGGLLREMVWISFQPLTFTLKVKRLVDYITHNQTNIWISDRFYSSELSPVDRTESFRTVHCQKSNTYHQIIICQTFSNIVDVTVNSLVLSLSPTHNYKLSVRGTETDLSITLDDIRKRRLHIITSDIQDKFNLSQVMIRAGVLFQNGWKPLNVEDQELTCRLFRNSCSVLIMRSQHNPILKENKTKHSSSYLIYTLLLAYYPDLTEAIDSTNHDQIKACHLLAIMNNDQFNLVNLLKISNWSDIRFALYITAEVGSARIFDLLYRKLELTKKLKSTQKSLVIALFHNNSEVTNYINSRRIYLPKNCQILLPRVKICWHQSRKNTPCNFKEIEPIVRQIRLNYHDGLKISGTIN</sequence>
<protein>
    <submittedName>
        <fullName evidence="1">Uncharacterized protein</fullName>
    </submittedName>
</protein>